<dbReference type="AlphaFoldDB" id="A0A5C6EC17"/>
<sequence>MLTSTCALACTFFMLTWCVGIFSISFLPLAFATFCLRKTQGCRKVLLVSVATVPIYLSSCGPVAGLVALAYPDVKTTPNWIAEPIYLFYRPFLYFVDDDSTLEVEILRYTNDWIALAGARTTV</sequence>
<evidence type="ECO:0000313" key="2">
    <source>
        <dbReference type="EMBL" id="TWU44689.1"/>
    </source>
</evidence>
<keyword evidence="1" id="KW-0812">Transmembrane</keyword>
<organism evidence="2 3">
    <name type="scientific">Rubripirellula tenax</name>
    <dbReference type="NCBI Taxonomy" id="2528015"/>
    <lineage>
        <taxon>Bacteria</taxon>
        <taxon>Pseudomonadati</taxon>
        <taxon>Planctomycetota</taxon>
        <taxon>Planctomycetia</taxon>
        <taxon>Pirellulales</taxon>
        <taxon>Pirellulaceae</taxon>
        <taxon>Rubripirellula</taxon>
    </lineage>
</organism>
<evidence type="ECO:0000256" key="1">
    <source>
        <dbReference type="SAM" id="Phobius"/>
    </source>
</evidence>
<dbReference type="Proteomes" id="UP000318288">
    <property type="component" value="Unassembled WGS sequence"/>
</dbReference>
<comment type="caution">
    <text evidence="2">The sequence shown here is derived from an EMBL/GenBank/DDBJ whole genome shotgun (WGS) entry which is preliminary data.</text>
</comment>
<keyword evidence="1" id="KW-1133">Transmembrane helix</keyword>
<keyword evidence="3" id="KW-1185">Reference proteome</keyword>
<gene>
    <name evidence="2" type="ORF">Poly51_59580</name>
</gene>
<protein>
    <submittedName>
        <fullName evidence="2">Uncharacterized protein</fullName>
    </submittedName>
</protein>
<feature type="transmembrane region" description="Helical" evidence="1">
    <location>
        <begin position="46"/>
        <end position="71"/>
    </location>
</feature>
<name>A0A5C6EC17_9BACT</name>
<reference evidence="2 3" key="1">
    <citation type="submission" date="2019-02" db="EMBL/GenBank/DDBJ databases">
        <title>Deep-cultivation of Planctomycetes and their phenomic and genomic characterization uncovers novel biology.</title>
        <authorList>
            <person name="Wiegand S."/>
            <person name="Jogler M."/>
            <person name="Boedeker C."/>
            <person name="Pinto D."/>
            <person name="Vollmers J."/>
            <person name="Rivas-Marin E."/>
            <person name="Kohn T."/>
            <person name="Peeters S.H."/>
            <person name="Heuer A."/>
            <person name="Rast P."/>
            <person name="Oberbeckmann S."/>
            <person name="Bunk B."/>
            <person name="Jeske O."/>
            <person name="Meyerdierks A."/>
            <person name="Storesund J.E."/>
            <person name="Kallscheuer N."/>
            <person name="Luecker S."/>
            <person name="Lage O.M."/>
            <person name="Pohl T."/>
            <person name="Merkel B.J."/>
            <person name="Hornburger P."/>
            <person name="Mueller R.-W."/>
            <person name="Bruemmer F."/>
            <person name="Labrenz M."/>
            <person name="Spormann A.M."/>
            <person name="Op Den Camp H."/>
            <person name="Overmann J."/>
            <person name="Amann R."/>
            <person name="Jetten M.S.M."/>
            <person name="Mascher T."/>
            <person name="Medema M.H."/>
            <person name="Devos D.P."/>
            <person name="Kaster A.-K."/>
            <person name="Ovreas L."/>
            <person name="Rohde M."/>
            <person name="Galperin M.Y."/>
            <person name="Jogler C."/>
        </authorList>
    </citation>
    <scope>NUCLEOTIDE SEQUENCE [LARGE SCALE GENOMIC DNA]</scope>
    <source>
        <strain evidence="2 3">Poly51</strain>
    </source>
</reference>
<accession>A0A5C6EC17</accession>
<feature type="transmembrane region" description="Helical" evidence="1">
    <location>
        <begin position="12"/>
        <end position="34"/>
    </location>
</feature>
<proteinExistence type="predicted"/>
<keyword evidence="1" id="KW-0472">Membrane</keyword>
<dbReference type="EMBL" id="SJPW01000010">
    <property type="protein sequence ID" value="TWU44689.1"/>
    <property type="molecule type" value="Genomic_DNA"/>
</dbReference>
<evidence type="ECO:0000313" key="3">
    <source>
        <dbReference type="Proteomes" id="UP000318288"/>
    </source>
</evidence>